<dbReference type="STRING" id="41447.ENSSDUP00000012534"/>
<dbReference type="GeneID" id="111235819"/>
<proteinExistence type="inferred from homology"/>
<keyword evidence="12 14" id="KW-0850">VLDL</keyword>
<keyword evidence="11 14" id="KW-0443">Lipid metabolism</keyword>
<feature type="chain" id="PRO_5017296772" description="Apolipoprotein C-II" evidence="15">
    <location>
        <begin position="21"/>
        <end position="101"/>
    </location>
</feature>
<dbReference type="PANTHER" id="PTHR16566:SF0">
    <property type="entry name" value="APOLIPOPROTEIN C-II"/>
    <property type="match status" value="1"/>
</dbReference>
<evidence type="ECO:0000256" key="15">
    <source>
        <dbReference type="SAM" id="SignalP"/>
    </source>
</evidence>
<evidence type="ECO:0000256" key="9">
    <source>
        <dbReference type="ARBA" id="ARBA00022963"/>
    </source>
</evidence>
<keyword evidence="14 15" id="KW-0732">Signal</keyword>
<evidence type="ECO:0000256" key="5">
    <source>
        <dbReference type="ARBA" id="ARBA00022513"/>
    </source>
</evidence>
<keyword evidence="17" id="KW-1185">Reference proteome</keyword>
<dbReference type="GO" id="GO:0006869">
    <property type="term" value="P:lipid transport"/>
    <property type="evidence" value="ECO:0007669"/>
    <property type="project" value="UniProtKB-UniRule"/>
</dbReference>
<sequence>MNKLLVVTVLVALLALSAESFRVPREAQEEEQEQGTLTKIADKVRTLYESTVNTASGYLEGVKGLKLEEKAKNLYTDTTTAVSTYGGILQDQIYHLFYPQQ</sequence>
<dbReference type="AlphaFoldDB" id="A0A3B4U1S4"/>
<reference evidence="16" key="2">
    <citation type="submission" date="2025-09" db="UniProtKB">
        <authorList>
            <consortium name="Ensembl"/>
        </authorList>
    </citation>
    <scope>IDENTIFICATION</scope>
</reference>
<accession>A0A3B4U1S4</accession>
<dbReference type="RefSeq" id="XP_022620100.1">
    <property type="nucleotide sequence ID" value="XM_022764379.1"/>
</dbReference>
<keyword evidence="4 14" id="KW-0813">Transport</keyword>
<evidence type="ECO:0000256" key="4">
    <source>
        <dbReference type="ARBA" id="ARBA00022448"/>
    </source>
</evidence>
<dbReference type="InterPro" id="IPR008019">
    <property type="entry name" value="Apo-CII"/>
</dbReference>
<evidence type="ECO:0000256" key="1">
    <source>
        <dbReference type="ARBA" id="ARBA00004613"/>
    </source>
</evidence>
<dbReference type="GeneTree" id="ENSGT00390000007913"/>
<dbReference type="Pfam" id="PF05355">
    <property type="entry name" value="Apo-CII"/>
    <property type="match status" value="1"/>
</dbReference>
<keyword evidence="8 14" id="KW-0345">HDL</keyword>
<dbReference type="OMA" id="DQLYHIF"/>
<comment type="subcellular location">
    <subcellularLocation>
        <location evidence="1 14">Secreted</location>
    </subcellularLocation>
</comment>
<evidence type="ECO:0000313" key="17">
    <source>
        <dbReference type="Proteomes" id="UP000261420"/>
    </source>
</evidence>
<dbReference type="GO" id="GO:0042627">
    <property type="term" value="C:chylomicron"/>
    <property type="evidence" value="ECO:0007669"/>
    <property type="project" value="UniProtKB-UniRule"/>
</dbReference>
<reference evidence="16" key="1">
    <citation type="submission" date="2025-08" db="UniProtKB">
        <authorList>
            <consortium name="Ensembl"/>
        </authorList>
    </citation>
    <scope>IDENTIFICATION</scope>
</reference>
<evidence type="ECO:0000256" key="6">
    <source>
        <dbReference type="ARBA" id="ARBA00022525"/>
    </source>
</evidence>
<evidence type="ECO:0000256" key="13">
    <source>
        <dbReference type="ARBA" id="ARBA00031176"/>
    </source>
</evidence>
<keyword evidence="10 14" id="KW-0445">Lipid transport</keyword>
<dbReference type="GO" id="GO:0034362">
    <property type="term" value="C:low-density lipoprotein particle"/>
    <property type="evidence" value="ECO:0007669"/>
    <property type="project" value="UniProtKB-UniRule"/>
</dbReference>
<keyword evidence="6 14" id="KW-0964">Secreted</keyword>
<protein>
    <recommendedName>
        <fullName evidence="3 14">Apolipoprotein C-II</fullName>
        <shortName evidence="14">Apo-CII</shortName>
        <shortName evidence="14">ApoC-II</shortName>
    </recommendedName>
    <alternativeName>
        <fullName evidence="13 14">Apolipoprotein C2</fullName>
    </alternativeName>
</protein>
<dbReference type="Gene3D" id="1.10.1440.10">
    <property type="entry name" value="Apolipoprotein C-II"/>
    <property type="match status" value="1"/>
</dbReference>
<dbReference type="Ensembl" id="ENSSDUT00000012756.1">
    <property type="protein sequence ID" value="ENSSDUP00000012534.1"/>
    <property type="gene ID" value="ENSSDUG00000009130.1"/>
</dbReference>
<dbReference type="GO" id="GO:0060697">
    <property type="term" value="P:positive regulation of phospholipid catabolic process"/>
    <property type="evidence" value="ECO:0007669"/>
    <property type="project" value="TreeGrafter"/>
</dbReference>
<dbReference type="GO" id="GO:0016004">
    <property type="term" value="F:phospholipase activator activity"/>
    <property type="evidence" value="ECO:0007669"/>
    <property type="project" value="TreeGrafter"/>
</dbReference>
<dbReference type="GO" id="GO:0034364">
    <property type="term" value="C:high-density lipoprotein particle"/>
    <property type="evidence" value="ECO:0007669"/>
    <property type="project" value="UniProtKB-KW"/>
</dbReference>
<evidence type="ECO:0000256" key="2">
    <source>
        <dbReference type="ARBA" id="ARBA00007221"/>
    </source>
</evidence>
<keyword evidence="9 14" id="KW-0442">Lipid degradation</keyword>
<evidence type="ECO:0000256" key="3">
    <source>
        <dbReference type="ARBA" id="ARBA00013947"/>
    </source>
</evidence>
<evidence type="ECO:0000256" key="14">
    <source>
        <dbReference type="RuleBase" id="RU368054"/>
    </source>
</evidence>
<name>A0A3B4U1S4_SERDU</name>
<evidence type="ECO:0000256" key="12">
    <source>
        <dbReference type="ARBA" id="ARBA00023313"/>
    </source>
</evidence>
<organism evidence="16 17">
    <name type="scientific">Seriola dumerili</name>
    <name type="common">Greater amberjack</name>
    <name type="synonym">Caranx dumerili</name>
    <dbReference type="NCBI Taxonomy" id="41447"/>
    <lineage>
        <taxon>Eukaryota</taxon>
        <taxon>Metazoa</taxon>
        <taxon>Chordata</taxon>
        <taxon>Craniata</taxon>
        <taxon>Vertebrata</taxon>
        <taxon>Euteleostomi</taxon>
        <taxon>Actinopterygii</taxon>
        <taxon>Neopterygii</taxon>
        <taxon>Teleostei</taxon>
        <taxon>Neoteleostei</taxon>
        <taxon>Acanthomorphata</taxon>
        <taxon>Carangaria</taxon>
        <taxon>Carangiformes</taxon>
        <taxon>Carangidae</taxon>
        <taxon>Seriola</taxon>
    </lineage>
</organism>
<dbReference type="Proteomes" id="UP000261420">
    <property type="component" value="Unplaced"/>
</dbReference>
<dbReference type="GO" id="GO:0043274">
    <property type="term" value="F:phospholipase binding"/>
    <property type="evidence" value="ECO:0007669"/>
    <property type="project" value="TreeGrafter"/>
</dbReference>
<dbReference type="GO" id="GO:0034361">
    <property type="term" value="C:very-low-density lipoprotein particle"/>
    <property type="evidence" value="ECO:0007669"/>
    <property type="project" value="UniProtKB-UniRule"/>
</dbReference>
<evidence type="ECO:0000256" key="10">
    <source>
        <dbReference type="ARBA" id="ARBA00023055"/>
    </source>
</evidence>
<dbReference type="GO" id="GO:0042159">
    <property type="term" value="P:lipoprotein catabolic process"/>
    <property type="evidence" value="ECO:0007669"/>
    <property type="project" value="Ensembl"/>
</dbReference>
<feature type="signal peptide" evidence="15">
    <location>
        <begin position="1"/>
        <end position="20"/>
    </location>
</feature>
<dbReference type="GO" id="GO:0016042">
    <property type="term" value="P:lipid catabolic process"/>
    <property type="evidence" value="ECO:0007669"/>
    <property type="project" value="UniProtKB-UniRule"/>
</dbReference>
<keyword evidence="7 14" id="KW-0427">LDL</keyword>
<comment type="function">
    <text evidence="14">Component of chylomicrons, very low-density lipoproteins (VLDL), low-density lipoproteins (LDL), and high-density lipoproteins (HDL) in plasma. Plays an important role in lipoprotein metabolism as an activator of lipoprotein lipase.</text>
</comment>
<dbReference type="CTD" id="344"/>
<evidence type="ECO:0000256" key="7">
    <source>
        <dbReference type="ARBA" id="ARBA00022710"/>
    </source>
</evidence>
<keyword evidence="5 14" id="KW-0162">Chylomicron</keyword>
<dbReference type="InterPro" id="IPR023121">
    <property type="entry name" value="ApoC-II_dom_sf"/>
</dbReference>
<dbReference type="KEGG" id="sdu:111235819"/>
<evidence type="ECO:0000256" key="8">
    <source>
        <dbReference type="ARBA" id="ARBA00022850"/>
    </source>
</evidence>
<evidence type="ECO:0000313" key="16">
    <source>
        <dbReference type="Ensembl" id="ENSSDUP00000012534.1"/>
    </source>
</evidence>
<dbReference type="GO" id="GO:0060216">
    <property type="term" value="P:definitive hemopoiesis"/>
    <property type="evidence" value="ECO:0007669"/>
    <property type="project" value="Ensembl"/>
</dbReference>
<dbReference type="PANTHER" id="PTHR16566">
    <property type="entry name" value="APOLIPOPROTEIN C-II"/>
    <property type="match status" value="1"/>
</dbReference>
<comment type="similarity">
    <text evidence="2 14">Belongs to the apolipoprotein C2 family.</text>
</comment>
<evidence type="ECO:0000256" key="11">
    <source>
        <dbReference type="ARBA" id="ARBA00023098"/>
    </source>
</evidence>